<dbReference type="KEGG" id="tet:TTHERM_00404310"/>
<feature type="region of interest" description="Disordered" evidence="1">
    <location>
        <begin position="115"/>
        <end position="229"/>
    </location>
</feature>
<keyword evidence="3" id="KW-1185">Reference proteome</keyword>
<feature type="compositionally biased region" description="Acidic residues" evidence="1">
    <location>
        <begin position="626"/>
        <end position="641"/>
    </location>
</feature>
<dbReference type="InParanoid" id="I7M119"/>
<dbReference type="eggNOG" id="ENOG502SVD2">
    <property type="taxonomic scope" value="Eukaryota"/>
</dbReference>
<evidence type="ECO:0000256" key="1">
    <source>
        <dbReference type="SAM" id="MobiDB-lite"/>
    </source>
</evidence>
<dbReference type="GeneID" id="7828897"/>
<dbReference type="HOGENOM" id="CLU_383355_0_0_1"/>
<organism evidence="2 3">
    <name type="scientific">Tetrahymena thermophila (strain SB210)</name>
    <dbReference type="NCBI Taxonomy" id="312017"/>
    <lineage>
        <taxon>Eukaryota</taxon>
        <taxon>Sar</taxon>
        <taxon>Alveolata</taxon>
        <taxon>Ciliophora</taxon>
        <taxon>Intramacronucleata</taxon>
        <taxon>Oligohymenophorea</taxon>
        <taxon>Hymenostomatida</taxon>
        <taxon>Tetrahymenina</taxon>
        <taxon>Tetrahymenidae</taxon>
        <taxon>Tetrahymena</taxon>
    </lineage>
</organism>
<feature type="compositionally biased region" description="Polar residues" evidence="1">
    <location>
        <begin position="700"/>
        <end position="714"/>
    </location>
</feature>
<feature type="compositionally biased region" description="Acidic residues" evidence="1">
    <location>
        <begin position="120"/>
        <end position="161"/>
    </location>
</feature>
<proteinExistence type="predicted"/>
<name>I7M119_TETTS</name>
<sequence>MGRKKDQFIDKNKAITFKLSYRNNEDPFFQRQHEGVPVNVERVFEIKSIPMDNHLTEEEKQKRDKLLSLFTQEDQGIFEQKQKEQQQMNKFWVPPEIRKKLAGKDLWIDQLAQKSQLQEQEVEDYEIEELEEVEEVEANEDEQEEFTEEEEEGQEEEEEEIPTEKNQVKKTQKNKEEKKEDKDEEQNNDTGSEDYSYDGEEDDDQQEQEEQKEKEEAIPQKKIEDLTSQDFPDFKYKDLVQKKIVEDNIIPKYEKITFSKDVKFKKFNEYGLPASNFDYSKYFVQPSQQNDGIVEAVLLADYKTAPKLKEDIDYEYDEMTEEQREVFDALNYDIDDDAYEQLEDDFVLIANDGEQVIVEDLLEQEIEEEVTGQKKKKVKGKKINFTFDEEGKIQLELEKPKNKKVVKKVIKKYAQKDSKPGKDTVTEQDKEFDKVMKEMEDSYDEDKYNGSSDDDYDIPELKEGILTGEGFNKILDEHIAGMSQQEREQAHLEERKIKNKQVNVEFEQKQKERLEKYEGYFRPDEIVTRKIYQIVPLEKDNALKSYIERELIREVDPNYQENFDRPEAEFKLDETIATKNFSFSRVHENLTVIGGNDISLSKSKKYRPLKHADEDENKQKEKEVEQISENEEEQEEEDDEKDPLKIRSYELSKKIDTKNETKEEKAARKQALKEFKEARKQKKKLFKEGFEALAKEHQSKFQNRTNHHNIQNVKGISIKQMM</sequence>
<evidence type="ECO:0000313" key="2">
    <source>
        <dbReference type="EMBL" id="EAR93861.1"/>
    </source>
</evidence>
<feature type="region of interest" description="Disordered" evidence="1">
    <location>
        <begin position="604"/>
        <end position="650"/>
    </location>
</feature>
<dbReference type="OrthoDB" id="10666042at2759"/>
<dbReference type="OMA" id="YEYDEMT"/>
<accession>I7M119</accession>
<gene>
    <name evidence="2" type="ORF">TTHERM_00404310</name>
</gene>
<feature type="compositionally biased region" description="Acidic residues" evidence="1">
    <location>
        <begin position="182"/>
        <end position="208"/>
    </location>
</feature>
<feature type="compositionally biased region" description="Basic and acidic residues" evidence="1">
    <location>
        <begin position="610"/>
        <end position="625"/>
    </location>
</feature>
<dbReference type="RefSeq" id="XP_001014106.1">
    <property type="nucleotide sequence ID" value="XM_001014106.2"/>
</dbReference>
<dbReference type="Proteomes" id="UP000009168">
    <property type="component" value="Unassembled WGS sequence"/>
</dbReference>
<reference evidence="3" key="1">
    <citation type="journal article" date="2006" name="PLoS Biol.">
        <title>Macronuclear genome sequence of the ciliate Tetrahymena thermophila, a model eukaryote.</title>
        <authorList>
            <person name="Eisen J.A."/>
            <person name="Coyne R.S."/>
            <person name="Wu M."/>
            <person name="Wu D."/>
            <person name="Thiagarajan M."/>
            <person name="Wortman J.R."/>
            <person name="Badger J.H."/>
            <person name="Ren Q."/>
            <person name="Amedeo P."/>
            <person name="Jones K.M."/>
            <person name="Tallon L.J."/>
            <person name="Delcher A.L."/>
            <person name="Salzberg S.L."/>
            <person name="Silva J.C."/>
            <person name="Haas B.J."/>
            <person name="Majoros W.H."/>
            <person name="Farzad M."/>
            <person name="Carlton J.M."/>
            <person name="Smith R.K. Jr."/>
            <person name="Garg J."/>
            <person name="Pearlman R.E."/>
            <person name="Karrer K.M."/>
            <person name="Sun L."/>
            <person name="Manning G."/>
            <person name="Elde N.C."/>
            <person name="Turkewitz A.P."/>
            <person name="Asai D.J."/>
            <person name="Wilkes D.E."/>
            <person name="Wang Y."/>
            <person name="Cai H."/>
            <person name="Collins K."/>
            <person name="Stewart B.A."/>
            <person name="Lee S.R."/>
            <person name="Wilamowska K."/>
            <person name="Weinberg Z."/>
            <person name="Ruzzo W.L."/>
            <person name="Wloga D."/>
            <person name="Gaertig J."/>
            <person name="Frankel J."/>
            <person name="Tsao C.-C."/>
            <person name="Gorovsky M.A."/>
            <person name="Keeling P.J."/>
            <person name="Waller R.F."/>
            <person name="Patron N.J."/>
            <person name="Cherry J.M."/>
            <person name="Stover N.A."/>
            <person name="Krieger C.J."/>
            <person name="del Toro C."/>
            <person name="Ryder H.F."/>
            <person name="Williamson S.C."/>
            <person name="Barbeau R.A."/>
            <person name="Hamilton E.P."/>
            <person name="Orias E."/>
        </authorList>
    </citation>
    <scope>NUCLEOTIDE SEQUENCE [LARGE SCALE GENOMIC DNA]</scope>
    <source>
        <strain evidence="3">SB210</strain>
    </source>
</reference>
<feature type="compositionally biased region" description="Basic and acidic residues" evidence="1">
    <location>
        <begin position="162"/>
        <end position="181"/>
    </location>
</feature>
<evidence type="ECO:0000313" key="3">
    <source>
        <dbReference type="Proteomes" id="UP000009168"/>
    </source>
</evidence>
<dbReference type="EMBL" id="GG662719">
    <property type="protein sequence ID" value="EAR93861.1"/>
    <property type="molecule type" value="Genomic_DNA"/>
</dbReference>
<feature type="compositionally biased region" description="Basic and acidic residues" evidence="1">
    <location>
        <begin position="209"/>
        <end position="225"/>
    </location>
</feature>
<feature type="region of interest" description="Disordered" evidence="1">
    <location>
        <begin position="698"/>
        <end position="722"/>
    </location>
</feature>
<protein>
    <submittedName>
        <fullName evidence="2">Uncharacterized protein</fullName>
    </submittedName>
</protein>
<dbReference type="AlphaFoldDB" id="I7M119"/>